<proteinExistence type="predicted"/>
<dbReference type="GO" id="GO:0020037">
    <property type="term" value="F:heme binding"/>
    <property type="evidence" value="ECO:0007669"/>
    <property type="project" value="InterPro"/>
</dbReference>
<evidence type="ECO:0000313" key="3">
    <source>
        <dbReference type="Proteomes" id="UP000325780"/>
    </source>
</evidence>
<name>A0A5N6TXG2_ASPAV</name>
<sequence length="427" mass="47151">MDDGYVLPVPLTGIVLSLLLACLFNILKRRQVKSKELEPRRDEVDHLEATLNALQDSTIAIRASKAGSATLKNLWRLNNPFVSDSPELQQAYRRALMKTFSKTDNNAWAAIARSAAVSLEPFLRHRYDNGTYTITANVKDISRHVALVAVLKGLFDIDHVPTDTLMYIGSEIHRLTVGKKQYDAGASRPDDLPQDLQRAADRLIDILRGVFSEAKESNELARTILCSVSGTPDHFNPLDLVIPAFEAPWRGVYYTLLAVLQPGLSKPDAVLALRDSAADRPPSPAALAIAYESLRLYPPIRRVRREQRVDIEAVQRDPQYWGPTADTFDPWRFLDGKGEINTTLIGPGSAWMPFAVGAMKCPSAGGYSARMIAVLAGEVLRQLFPGTDRPQWTMDGPEWDSAARTGQALRAGRDEYASVSVIASMPS</sequence>
<gene>
    <name evidence="2" type="ORF">BDV25DRAFT_100963</name>
</gene>
<dbReference type="OrthoDB" id="1470350at2759"/>
<dbReference type="EMBL" id="ML742079">
    <property type="protein sequence ID" value="KAE8151063.1"/>
    <property type="molecule type" value="Genomic_DNA"/>
</dbReference>
<evidence type="ECO:0000313" key="2">
    <source>
        <dbReference type="EMBL" id="KAE8151063.1"/>
    </source>
</evidence>
<dbReference type="GO" id="GO:0005506">
    <property type="term" value="F:iron ion binding"/>
    <property type="evidence" value="ECO:0007669"/>
    <property type="project" value="InterPro"/>
</dbReference>
<keyword evidence="1" id="KW-0812">Transmembrane</keyword>
<keyword evidence="1" id="KW-0472">Membrane</keyword>
<dbReference type="Pfam" id="PF00067">
    <property type="entry name" value="p450"/>
    <property type="match status" value="1"/>
</dbReference>
<dbReference type="AlphaFoldDB" id="A0A5N6TXG2"/>
<dbReference type="Proteomes" id="UP000325780">
    <property type="component" value="Unassembled WGS sequence"/>
</dbReference>
<dbReference type="SUPFAM" id="SSF48264">
    <property type="entry name" value="Cytochrome P450"/>
    <property type="match status" value="1"/>
</dbReference>
<reference evidence="2 3" key="1">
    <citation type="submission" date="2019-04" db="EMBL/GenBank/DDBJ databases">
        <title>Friends and foes A comparative genomics study of 23 Aspergillus species from section Flavi.</title>
        <authorList>
            <consortium name="DOE Joint Genome Institute"/>
            <person name="Kjaerbolling I."/>
            <person name="Vesth T."/>
            <person name="Frisvad J.C."/>
            <person name="Nybo J.L."/>
            <person name="Theobald S."/>
            <person name="Kildgaard S."/>
            <person name="Isbrandt T."/>
            <person name="Kuo A."/>
            <person name="Sato A."/>
            <person name="Lyhne E.K."/>
            <person name="Kogle M.E."/>
            <person name="Wiebenga A."/>
            <person name="Kun R.S."/>
            <person name="Lubbers R.J."/>
            <person name="Makela M.R."/>
            <person name="Barry K."/>
            <person name="Chovatia M."/>
            <person name="Clum A."/>
            <person name="Daum C."/>
            <person name="Haridas S."/>
            <person name="He G."/>
            <person name="LaButti K."/>
            <person name="Lipzen A."/>
            <person name="Mondo S."/>
            <person name="Riley R."/>
            <person name="Salamov A."/>
            <person name="Simmons B.A."/>
            <person name="Magnuson J.K."/>
            <person name="Henrissat B."/>
            <person name="Mortensen U.H."/>
            <person name="Larsen T.O."/>
            <person name="Devries R.P."/>
            <person name="Grigoriev I.V."/>
            <person name="Machida M."/>
            <person name="Baker S.E."/>
            <person name="Andersen M.R."/>
        </authorList>
    </citation>
    <scope>NUCLEOTIDE SEQUENCE [LARGE SCALE GENOMIC DNA]</scope>
    <source>
        <strain evidence="2 3">IBT 18842</strain>
    </source>
</reference>
<dbReference type="GO" id="GO:0016705">
    <property type="term" value="F:oxidoreductase activity, acting on paired donors, with incorporation or reduction of molecular oxygen"/>
    <property type="evidence" value="ECO:0007669"/>
    <property type="project" value="InterPro"/>
</dbReference>
<organism evidence="2 3">
    <name type="scientific">Aspergillus avenaceus</name>
    <dbReference type="NCBI Taxonomy" id="36643"/>
    <lineage>
        <taxon>Eukaryota</taxon>
        <taxon>Fungi</taxon>
        <taxon>Dikarya</taxon>
        <taxon>Ascomycota</taxon>
        <taxon>Pezizomycotina</taxon>
        <taxon>Eurotiomycetes</taxon>
        <taxon>Eurotiomycetidae</taxon>
        <taxon>Eurotiales</taxon>
        <taxon>Aspergillaceae</taxon>
        <taxon>Aspergillus</taxon>
        <taxon>Aspergillus subgen. Circumdati</taxon>
    </lineage>
</organism>
<dbReference type="InterPro" id="IPR001128">
    <property type="entry name" value="Cyt_P450"/>
</dbReference>
<dbReference type="GO" id="GO:0004497">
    <property type="term" value="F:monooxygenase activity"/>
    <property type="evidence" value="ECO:0007669"/>
    <property type="project" value="InterPro"/>
</dbReference>
<evidence type="ECO:0000256" key="1">
    <source>
        <dbReference type="SAM" id="Phobius"/>
    </source>
</evidence>
<dbReference type="InterPro" id="IPR036396">
    <property type="entry name" value="Cyt_P450_sf"/>
</dbReference>
<accession>A0A5N6TXG2</accession>
<protein>
    <submittedName>
        <fullName evidence="2">Cytochrome P450</fullName>
    </submittedName>
</protein>
<keyword evidence="1" id="KW-1133">Transmembrane helix</keyword>
<dbReference type="Gene3D" id="1.10.630.10">
    <property type="entry name" value="Cytochrome P450"/>
    <property type="match status" value="1"/>
</dbReference>
<feature type="transmembrane region" description="Helical" evidence="1">
    <location>
        <begin position="6"/>
        <end position="27"/>
    </location>
</feature>
<keyword evidence="3" id="KW-1185">Reference proteome</keyword>